<proteinExistence type="predicted"/>
<dbReference type="EMBL" id="JAHXZJ010002237">
    <property type="protein sequence ID" value="KAH0547124.1"/>
    <property type="molecule type" value="Genomic_DNA"/>
</dbReference>
<evidence type="ECO:0000313" key="1">
    <source>
        <dbReference type="EMBL" id="KAH0547124.1"/>
    </source>
</evidence>
<sequence>MSKHRCLVPYEWDHYYKSSTIEVILKKEITCDQISKKVTGIGINVNCVTAHLQYWGDLPWMKKDKDKKSFPHPNEYFIVYIYCENCERHSSVREEIIMETMPYCHQVHCWVPRDWLEFPWDMLQKVLVKEISKYYTKYGRAEGSAIRINGITARLQLHNETYWMRNDLDLQTRPNFKNYYIFHIPCFHCNEL</sequence>
<comment type="caution">
    <text evidence="1">The sequence shown here is derived from an EMBL/GenBank/DDBJ whole genome shotgun (WGS) entry which is preliminary data.</text>
</comment>
<protein>
    <submittedName>
        <fullName evidence="1">Uncharacterized protein</fullName>
    </submittedName>
</protein>
<dbReference type="Proteomes" id="UP000826195">
    <property type="component" value="Unassembled WGS sequence"/>
</dbReference>
<organism evidence="1 2">
    <name type="scientific">Cotesia glomerata</name>
    <name type="common">Lepidopteran parasitic wasp</name>
    <name type="synonym">Apanteles glomeratus</name>
    <dbReference type="NCBI Taxonomy" id="32391"/>
    <lineage>
        <taxon>Eukaryota</taxon>
        <taxon>Metazoa</taxon>
        <taxon>Ecdysozoa</taxon>
        <taxon>Arthropoda</taxon>
        <taxon>Hexapoda</taxon>
        <taxon>Insecta</taxon>
        <taxon>Pterygota</taxon>
        <taxon>Neoptera</taxon>
        <taxon>Endopterygota</taxon>
        <taxon>Hymenoptera</taxon>
        <taxon>Apocrita</taxon>
        <taxon>Ichneumonoidea</taxon>
        <taxon>Braconidae</taxon>
        <taxon>Microgastrinae</taxon>
        <taxon>Cotesia</taxon>
    </lineage>
</organism>
<accession>A0AAV7I5Z7</accession>
<name>A0AAV7I5Z7_COTGL</name>
<reference evidence="1 2" key="1">
    <citation type="journal article" date="2021" name="J. Hered.">
        <title>A chromosome-level genome assembly of the parasitoid wasp, Cotesia glomerata (Hymenoptera: Braconidae).</title>
        <authorList>
            <person name="Pinto B.J."/>
            <person name="Weis J.J."/>
            <person name="Gamble T."/>
            <person name="Ode P.J."/>
            <person name="Paul R."/>
            <person name="Zaspel J.M."/>
        </authorList>
    </citation>
    <scope>NUCLEOTIDE SEQUENCE [LARGE SCALE GENOMIC DNA]</scope>
    <source>
        <strain evidence="1">CgM1</strain>
    </source>
</reference>
<dbReference type="AlphaFoldDB" id="A0AAV7I5Z7"/>
<keyword evidence="2" id="KW-1185">Reference proteome</keyword>
<evidence type="ECO:0000313" key="2">
    <source>
        <dbReference type="Proteomes" id="UP000826195"/>
    </source>
</evidence>
<gene>
    <name evidence="1" type="ORF">KQX54_017173</name>
</gene>